<dbReference type="eggNOG" id="COG5473">
    <property type="taxonomic scope" value="Bacteria"/>
</dbReference>
<protein>
    <submittedName>
        <fullName evidence="2">Uncharacterized protein</fullName>
    </submittedName>
</protein>
<sequence length="286" mass="29917">MRALDAGRRQPRALFGGFALLLAVGMVPSVLQLAAQALFPASPGALMVAYGAVIGLSLVLMPPLSGAAFRLLHDCETGRPAAATDLFNGYRDRDFAVRMVMTALLLMVAYLAVFALLFTVVPGKEFFSELFARAAATPPGGQPDMTGMPPLPPSFLLWLLAASAFLVVLGNAYMLAFAHAAMAGQGAVGAVGGGLAATLRNLLPLVGFFIVAMVVGFVLVLVFALVAGLVAGLLGLVSPVLAMAVIVPLYLVLMLVIYVVMFGFYYHAWREIFGEVADGPVDALEA</sequence>
<keyword evidence="3" id="KW-1185">Reference proteome</keyword>
<name>A0A091B182_9GAMM</name>
<dbReference type="STRING" id="1384056.N787_10845"/>
<evidence type="ECO:0000313" key="3">
    <source>
        <dbReference type="Proteomes" id="UP000029393"/>
    </source>
</evidence>
<dbReference type="PATRIC" id="fig|1384056.3.peg.1389"/>
<comment type="caution">
    <text evidence="2">The sequence shown here is derived from an EMBL/GenBank/DDBJ whole genome shotgun (WGS) entry which is preliminary data.</text>
</comment>
<feature type="transmembrane region" description="Helical" evidence="1">
    <location>
        <begin position="240"/>
        <end position="266"/>
    </location>
</feature>
<keyword evidence="1" id="KW-0812">Transmembrane</keyword>
<keyword evidence="1" id="KW-1133">Transmembrane helix</keyword>
<feature type="transmembrane region" description="Helical" evidence="1">
    <location>
        <begin position="202"/>
        <end position="234"/>
    </location>
</feature>
<evidence type="ECO:0000256" key="1">
    <source>
        <dbReference type="SAM" id="Phobius"/>
    </source>
</evidence>
<keyword evidence="1" id="KW-0472">Membrane</keyword>
<accession>A0A091B182</accession>
<dbReference type="Proteomes" id="UP000029393">
    <property type="component" value="Unassembled WGS sequence"/>
</dbReference>
<dbReference type="AlphaFoldDB" id="A0A091B182"/>
<feature type="transmembrane region" description="Helical" evidence="1">
    <location>
        <begin position="155"/>
        <end position="181"/>
    </location>
</feature>
<feature type="transmembrane region" description="Helical" evidence="1">
    <location>
        <begin position="100"/>
        <end position="121"/>
    </location>
</feature>
<dbReference type="EMBL" id="AVCK01000017">
    <property type="protein sequence ID" value="KFN46353.1"/>
    <property type="molecule type" value="Genomic_DNA"/>
</dbReference>
<evidence type="ECO:0000313" key="2">
    <source>
        <dbReference type="EMBL" id="KFN46353.1"/>
    </source>
</evidence>
<reference evidence="2 3" key="1">
    <citation type="submission" date="2013-09" db="EMBL/GenBank/DDBJ databases">
        <title>Genome sequencing of Arenimonas metalli.</title>
        <authorList>
            <person name="Chen F."/>
            <person name="Wang G."/>
        </authorList>
    </citation>
    <scope>NUCLEOTIDE SEQUENCE [LARGE SCALE GENOMIC DNA]</scope>
    <source>
        <strain evidence="2 3">CF5-1</strain>
    </source>
</reference>
<gene>
    <name evidence="2" type="ORF">N787_10845</name>
</gene>
<organism evidence="2 3">
    <name type="scientific">Arenimonas metalli CF5-1</name>
    <dbReference type="NCBI Taxonomy" id="1384056"/>
    <lineage>
        <taxon>Bacteria</taxon>
        <taxon>Pseudomonadati</taxon>
        <taxon>Pseudomonadota</taxon>
        <taxon>Gammaproteobacteria</taxon>
        <taxon>Lysobacterales</taxon>
        <taxon>Lysobacteraceae</taxon>
        <taxon>Arenimonas</taxon>
    </lineage>
</organism>
<feature type="transmembrane region" description="Helical" evidence="1">
    <location>
        <begin position="48"/>
        <end position="69"/>
    </location>
</feature>
<proteinExistence type="predicted"/>